<accession>A0A9Q1GW44</accession>
<evidence type="ECO:0000256" key="7">
    <source>
        <dbReference type="ARBA" id="ARBA00022989"/>
    </source>
</evidence>
<dbReference type="PIRSF" id="PIRSF037471">
    <property type="entry name" value="UCP037471"/>
    <property type="match status" value="1"/>
</dbReference>
<feature type="binding site" description="axial binding residue" evidence="11">
    <location>
        <position position="265"/>
    </location>
    <ligand>
        <name>heme b</name>
        <dbReference type="ChEBI" id="CHEBI:60344"/>
        <label>1</label>
    </ligand>
    <ligandPart>
        <name>Fe</name>
        <dbReference type="ChEBI" id="CHEBI:18248"/>
    </ligandPart>
</feature>
<feature type="signal peptide" evidence="13">
    <location>
        <begin position="1"/>
        <end position="30"/>
    </location>
</feature>
<dbReference type="InterPro" id="IPR045265">
    <property type="entry name" value="AIR12_DOMON"/>
</dbReference>
<evidence type="ECO:0000256" key="6">
    <source>
        <dbReference type="ARBA" id="ARBA00022982"/>
    </source>
</evidence>
<keyword evidence="7 12" id="KW-1133">Transmembrane helix</keyword>
<keyword evidence="11" id="KW-0408">Iron</keyword>
<feature type="binding site" description="axial binding residue" evidence="11">
    <location>
        <position position="298"/>
    </location>
    <ligand>
        <name>heme b</name>
        <dbReference type="ChEBI" id="CHEBI:60344"/>
        <label>1</label>
    </ligand>
    <ligandPart>
        <name>Fe</name>
        <dbReference type="ChEBI" id="CHEBI:18248"/>
    </ligandPart>
</feature>
<feature type="domain" description="Cytochrome b561" evidence="15">
    <location>
        <begin position="189"/>
        <end position="389"/>
    </location>
</feature>
<dbReference type="Pfam" id="PF04526">
    <property type="entry name" value="DUF568"/>
    <property type="match status" value="1"/>
</dbReference>
<feature type="transmembrane region" description="Helical" evidence="12">
    <location>
        <begin position="262"/>
        <end position="281"/>
    </location>
</feature>
<feature type="transmembrane region" description="Helical" evidence="12">
    <location>
        <begin position="330"/>
        <end position="350"/>
    </location>
</feature>
<keyword evidence="3 12" id="KW-0812">Transmembrane</keyword>
<evidence type="ECO:0000256" key="4">
    <source>
        <dbReference type="ARBA" id="ARBA00022723"/>
    </source>
</evidence>
<comment type="function">
    <text evidence="9">May act as a catecholamine-responsive trans-membrane electron transporter.</text>
</comment>
<feature type="binding site" description="axial binding residue" evidence="11">
    <location>
        <position position="334"/>
    </location>
    <ligand>
        <name>heme b</name>
        <dbReference type="ChEBI" id="CHEBI:60344"/>
        <label>1</label>
    </ligand>
    <ligandPart>
        <name>Fe</name>
        <dbReference type="ChEBI" id="CHEBI:18248"/>
    </ligandPart>
</feature>
<evidence type="ECO:0000259" key="14">
    <source>
        <dbReference type="PROSITE" id="PS50836"/>
    </source>
</evidence>
<evidence type="ECO:0000256" key="2">
    <source>
        <dbReference type="ARBA" id="ARBA00022448"/>
    </source>
</evidence>
<dbReference type="SMART" id="SM00665">
    <property type="entry name" value="B561"/>
    <property type="match status" value="1"/>
</dbReference>
<dbReference type="Gene3D" id="1.20.120.1770">
    <property type="match status" value="1"/>
</dbReference>
<organism evidence="16 17">
    <name type="scientific">Carnegiea gigantea</name>
    <dbReference type="NCBI Taxonomy" id="171969"/>
    <lineage>
        <taxon>Eukaryota</taxon>
        <taxon>Viridiplantae</taxon>
        <taxon>Streptophyta</taxon>
        <taxon>Embryophyta</taxon>
        <taxon>Tracheophyta</taxon>
        <taxon>Spermatophyta</taxon>
        <taxon>Magnoliopsida</taxon>
        <taxon>eudicotyledons</taxon>
        <taxon>Gunneridae</taxon>
        <taxon>Pentapetalae</taxon>
        <taxon>Caryophyllales</taxon>
        <taxon>Cactineae</taxon>
        <taxon>Cactaceae</taxon>
        <taxon>Cactoideae</taxon>
        <taxon>Echinocereeae</taxon>
        <taxon>Carnegiea</taxon>
    </lineage>
</organism>
<dbReference type="Pfam" id="PF03188">
    <property type="entry name" value="Cytochrom_B561"/>
    <property type="match status" value="1"/>
</dbReference>
<proteinExistence type="predicted"/>
<dbReference type="CDD" id="cd09629">
    <property type="entry name" value="DOMON_CIL1_like"/>
    <property type="match status" value="1"/>
</dbReference>
<protein>
    <recommendedName>
        <fullName evidence="10">Cytochrome b561 and DOMON domain-containing protein</fullName>
    </recommendedName>
</protein>
<feature type="domain" description="DOMON" evidence="14">
    <location>
        <begin position="66"/>
        <end position="182"/>
    </location>
</feature>
<evidence type="ECO:0000256" key="3">
    <source>
        <dbReference type="ARBA" id="ARBA00022692"/>
    </source>
</evidence>
<evidence type="ECO:0000256" key="11">
    <source>
        <dbReference type="PIRSR" id="PIRSR037471-1"/>
    </source>
</evidence>
<dbReference type="Proteomes" id="UP001153076">
    <property type="component" value="Unassembled WGS sequence"/>
</dbReference>
<evidence type="ECO:0000313" key="16">
    <source>
        <dbReference type="EMBL" id="KAJ8426522.1"/>
    </source>
</evidence>
<keyword evidence="8 10" id="KW-0472">Membrane</keyword>
<keyword evidence="4 11" id="KW-0479">Metal-binding</keyword>
<name>A0A9Q1GW44_9CARY</name>
<evidence type="ECO:0000259" key="15">
    <source>
        <dbReference type="PROSITE" id="PS50939"/>
    </source>
</evidence>
<evidence type="ECO:0000256" key="12">
    <source>
        <dbReference type="SAM" id="Phobius"/>
    </source>
</evidence>
<comment type="subcellular location">
    <subcellularLocation>
        <location evidence="1">Membrane</location>
        <topology evidence="1">Multi-pass membrane protein</topology>
    </subcellularLocation>
</comment>
<dbReference type="PANTHER" id="PTHR23130">
    <property type="entry name" value="CYTOCHROME B561 AND DOMON DOMAIN-CONTAINING PROTEIN"/>
    <property type="match status" value="1"/>
</dbReference>
<dbReference type="FunFam" id="1.20.120.1770:FF:000007">
    <property type="entry name" value="Cytochrome b561 and DOMON domain-containing protein"/>
    <property type="match status" value="1"/>
</dbReference>
<dbReference type="GO" id="GO:0016020">
    <property type="term" value="C:membrane"/>
    <property type="evidence" value="ECO:0007669"/>
    <property type="project" value="UniProtKB-SubCell"/>
</dbReference>
<dbReference type="EMBL" id="JAKOGI010001277">
    <property type="protein sequence ID" value="KAJ8426522.1"/>
    <property type="molecule type" value="Genomic_DNA"/>
</dbReference>
<evidence type="ECO:0000256" key="13">
    <source>
        <dbReference type="SAM" id="SignalP"/>
    </source>
</evidence>
<dbReference type="InterPro" id="IPR006593">
    <property type="entry name" value="Cyt_b561/ferric_Rdtase_TM"/>
</dbReference>
<evidence type="ECO:0000256" key="8">
    <source>
        <dbReference type="ARBA" id="ARBA00023136"/>
    </source>
</evidence>
<gene>
    <name evidence="16" type="ORF">Cgig2_007990</name>
</gene>
<reference evidence="16" key="1">
    <citation type="submission" date="2022-04" db="EMBL/GenBank/DDBJ databases">
        <title>Carnegiea gigantea Genome sequencing and assembly v2.</title>
        <authorList>
            <person name="Copetti D."/>
            <person name="Sanderson M.J."/>
            <person name="Burquez A."/>
            <person name="Wojciechowski M.F."/>
        </authorList>
    </citation>
    <scope>NUCLEOTIDE SEQUENCE</scope>
    <source>
        <strain evidence="16">SGP5-SGP5p</strain>
        <tissue evidence="16">Aerial part</tissue>
    </source>
</reference>
<comment type="caution">
    <text evidence="16">The sequence shown here is derived from an EMBL/GenBank/DDBJ whole genome shotgun (WGS) entry which is preliminary data.</text>
</comment>
<dbReference type="InterPro" id="IPR017214">
    <property type="entry name" value="UCP037471"/>
</dbReference>
<dbReference type="PROSITE" id="PS50939">
    <property type="entry name" value="CYTOCHROME_B561"/>
    <property type="match status" value="1"/>
</dbReference>
<keyword evidence="2 10" id="KW-0813">Transport</keyword>
<dbReference type="InterPro" id="IPR005018">
    <property type="entry name" value="DOMON_domain"/>
</dbReference>
<evidence type="ECO:0000256" key="10">
    <source>
        <dbReference type="PIRNR" id="PIRNR037471"/>
    </source>
</evidence>
<feature type="transmembrane region" description="Helical" evidence="12">
    <location>
        <begin position="230"/>
        <end position="250"/>
    </location>
</feature>
<evidence type="ECO:0000256" key="9">
    <source>
        <dbReference type="ARBA" id="ARBA00053871"/>
    </source>
</evidence>
<sequence length="409" mass="43905">MSILTVSTLTNLCTLLILVTWGFVPSNAQAQALASCSKFSFEAVNSTMKTLPTISSFKTCMDLPVLESYLHWNYHPATATLEIAYRHAGIPPTSSKWVAWAINPTSKTMVGSQALVAYHKTDGSVAAHTAPITGYGTELAEGQLSFNVSGLTAVGVNDEVVIFATIKVPSNETVLNQVWQDGPLSKDGTPQIHSTAGPNVRSMASLDLLSGASAVVVTAPASPAFSLRDIHGVLNGVSWGIMMPIGAIIARYKAIFSDPAWFYLHVGCQLSAYIIGVAGWATGIKLGNDSIGIIHSTHRNIGITLFIFATLQVFALLIRPKKDHKYRFCWNIYHHTIGYSVIILSIANILKGFEILNPDQVWRSAYIAVIVVLAVIAAGLEAFALYATSQKKGSELMDGGSKPSEGLRP</sequence>
<evidence type="ECO:0000256" key="5">
    <source>
        <dbReference type="ARBA" id="ARBA00022729"/>
    </source>
</evidence>
<dbReference type="GO" id="GO:0046872">
    <property type="term" value="F:metal ion binding"/>
    <property type="evidence" value="ECO:0007669"/>
    <property type="project" value="UniProtKB-KW"/>
</dbReference>
<keyword evidence="6 10" id="KW-0249">Electron transport</keyword>
<dbReference type="OrthoDB" id="2419613at2759"/>
<feature type="transmembrane region" description="Helical" evidence="12">
    <location>
        <begin position="365"/>
        <end position="387"/>
    </location>
</feature>
<evidence type="ECO:0000313" key="17">
    <source>
        <dbReference type="Proteomes" id="UP001153076"/>
    </source>
</evidence>
<keyword evidence="17" id="KW-1185">Reference proteome</keyword>
<feature type="binding site" description="axial binding residue" evidence="11">
    <location>
        <position position="231"/>
    </location>
    <ligand>
        <name>heme b</name>
        <dbReference type="ChEBI" id="CHEBI:60344"/>
        <label>1</label>
    </ligand>
    <ligandPart>
        <name>Fe</name>
        <dbReference type="ChEBI" id="CHEBI:18248"/>
    </ligandPart>
</feature>
<evidence type="ECO:0000256" key="1">
    <source>
        <dbReference type="ARBA" id="ARBA00004141"/>
    </source>
</evidence>
<dbReference type="AlphaFoldDB" id="A0A9Q1GW44"/>
<dbReference type="PANTHER" id="PTHR23130:SF167">
    <property type="entry name" value="CYTOCHROME B561 AND DOMON DOMAIN-CONTAINING PROTEIN"/>
    <property type="match status" value="1"/>
</dbReference>
<dbReference type="PROSITE" id="PS50836">
    <property type="entry name" value="DOMON"/>
    <property type="match status" value="1"/>
</dbReference>
<dbReference type="CDD" id="cd08760">
    <property type="entry name" value="Cyt_b561_FRRS1_like"/>
    <property type="match status" value="1"/>
</dbReference>
<comment type="cofactor">
    <cofactor evidence="10">
        <name>heme b</name>
        <dbReference type="ChEBI" id="CHEBI:60344"/>
    </cofactor>
    <text evidence="10">Binds 2 heme b groups non-covalently.</text>
</comment>
<feature type="transmembrane region" description="Helical" evidence="12">
    <location>
        <begin position="301"/>
        <end position="318"/>
    </location>
</feature>
<feature type="chain" id="PRO_5040460000" description="Cytochrome b561 and DOMON domain-containing protein" evidence="13">
    <location>
        <begin position="31"/>
        <end position="409"/>
    </location>
</feature>
<keyword evidence="5 13" id="KW-0732">Signal</keyword>